<dbReference type="GO" id="GO:0016740">
    <property type="term" value="F:transferase activity"/>
    <property type="evidence" value="ECO:0007669"/>
    <property type="project" value="UniProtKB-KW"/>
</dbReference>
<gene>
    <name evidence="4" type="ORF">HRJ53_10535</name>
</gene>
<dbReference type="EMBL" id="JACDQQ010001018">
    <property type="protein sequence ID" value="MBA0085423.1"/>
    <property type="molecule type" value="Genomic_DNA"/>
</dbReference>
<name>A0A7V8SWX8_9BACT</name>
<dbReference type="GO" id="GO:0009086">
    <property type="term" value="P:methionine biosynthetic process"/>
    <property type="evidence" value="ECO:0007669"/>
    <property type="project" value="UniProtKB-ARBA"/>
</dbReference>
<dbReference type="PANTHER" id="PTHR11808">
    <property type="entry name" value="TRANS-SULFURATION ENZYME FAMILY MEMBER"/>
    <property type="match status" value="1"/>
</dbReference>
<sequence length="188" mass="20518">VHSATKALAGHSDILAGVSVGSQAWMDKVRQMIIYLGGSMDPGAAYLLIRGIKTLGVRVGRQCENAMAVASFLEKHPKVERVHYPGLPSHPDHELAKRQMRGFSSMLAFDMKGGLPAARRFCDRVRLFLMAASLGGVESLVILPIYSSHYDMSDEELKRAGVSPGTVRVSLGLEDKEDLIEDLKQALE</sequence>
<dbReference type="GO" id="GO:0005737">
    <property type="term" value="C:cytoplasm"/>
    <property type="evidence" value="ECO:0007669"/>
    <property type="project" value="TreeGrafter"/>
</dbReference>
<comment type="cofactor">
    <cofactor evidence="1 3">
        <name>pyridoxal 5'-phosphate</name>
        <dbReference type="ChEBI" id="CHEBI:597326"/>
    </cofactor>
</comment>
<feature type="non-terminal residue" evidence="4">
    <location>
        <position position="1"/>
    </location>
</feature>
<organism evidence="4 5">
    <name type="scientific">Candidatus Acidiferrum panamense</name>
    <dbReference type="NCBI Taxonomy" id="2741543"/>
    <lineage>
        <taxon>Bacteria</taxon>
        <taxon>Pseudomonadati</taxon>
        <taxon>Acidobacteriota</taxon>
        <taxon>Terriglobia</taxon>
        <taxon>Candidatus Acidiferrales</taxon>
        <taxon>Candidatus Acidiferrum</taxon>
    </lineage>
</organism>
<proteinExistence type="inferred from homology"/>
<evidence type="ECO:0000256" key="1">
    <source>
        <dbReference type="ARBA" id="ARBA00001933"/>
    </source>
</evidence>
<dbReference type="InterPro" id="IPR000277">
    <property type="entry name" value="Cys/Met-Metab_PyrdxlP-dep_enz"/>
</dbReference>
<keyword evidence="5" id="KW-1185">Reference proteome</keyword>
<evidence type="ECO:0000313" key="4">
    <source>
        <dbReference type="EMBL" id="MBA0085423.1"/>
    </source>
</evidence>
<keyword evidence="4" id="KW-0808">Transferase</keyword>
<dbReference type="Gene3D" id="3.40.640.10">
    <property type="entry name" value="Type I PLP-dependent aspartate aminotransferase-like (Major domain)"/>
    <property type="match status" value="1"/>
</dbReference>
<dbReference type="SUPFAM" id="SSF53383">
    <property type="entry name" value="PLP-dependent transferases"/>
    <property type="match status" value="1"/>
</dbReference>
<dbReference type="InterPro" id="IPR015424">
    <property type="entry name" value="PyrdxlP-dep_Trfase"/>
</dbReference>
<dbReference type="FunFam" id="3.90.1150.10:FF:000033">
    <property type="entry name" value="Cystathionine gamma-synthase"/>
    <property type="match status" value="1"/>
</dbReference>
<evidence type="ECO:0000256" key="3">
    <source>
        <dbReference type="RuleBase" id="RU362118"/>
    </source>
</evidence>
<keyword evidence="2 3" id="KW-0663">Pyridoxal phosphate</keyword>
<dbReference type="GO" id="GO:0016846">
    <property type="term" value="F:carbon-sulfur lyase activity"/>
    <property type="evidence" value="ECO:0007669"/>
    <property type="project" value="TreeGrafter"/>
</dbReference>
<dbReference type="Pfam" id="PF01053">
    <property type="entry name" value="Cys_Met_Meta_PP"/>
    <property type="match status" value="1"/>
</dbReference>
<dbReference type="Proteomes" id="UP000567293">
    <property type="component" value="Unassembled WGS sequence"/>
</dbReference>
<evidence type="ECO:0000313" key="5">
    <source>
        <dbReference type="Proteomes" id="UP000567293"/>
    </source>
</evidence>
<comment type="caution">
    <text evidence="4">The sequence shown here is derived from an EMBL/GenBank/DDBJ whole genome shotgun (WGS) entry which is preliminary data.</text>
</comment>
<dbReference type="GO" id="GO:0019346">
    <property type="term" value="P:transsulfuration"/>
    <property type="evidence" value="ECO:0007669"/>
    <property type="project" value="InterPro"/>
</dbReference>
<protein>
    <submittedName>
        <fullName evidence="4">PLP-dependent transferase</fullName>
    </submittedName>
</protein>
<dbReference type="InterPro" id="IPR015421">
    <property type="entry name" value="PyrdxlP-dep_Trfase_major"/>
</dbReference>
<comment type="similarity">
    <text evidence="3">Belongs to the trans-sulfuration enzymes family.</text>
</comment>
<dbReference type="PANTHER" id="PTHR11808:SF80">
    <property type="entry name" value="CYSTATHIONINE GAMMA-LYASE"/>
    <property type="match status" value="1"/>
</dbReference>
<dbReference type="InterPro" id="IPR015422">
    <property type="entry name" value="PyrdxlP-dep_Trfase_small"/>
</dbReference>
<dbReference type="AlphaFoldDB" id="A0A7V8SWX8"/>
<reference evidence="4" key="1">
    <citation type="submission" date="2020-06" db="EMBL/GenBank/DDBJ databases">
        <title>Legume-microbial interactions unlock mineral nutrients during tropical forest succession.</title>
        <authorList>
            <person name="Epihov D.Z."/>
        </authorList>
    </citation>
    <scope>NUCLEOTIDE SEQUENCE [LARGE SCALE GENOMIC DNA]</scope>
    <source>
        <strain evidence="4">Pan2503</strain>
    </source>
</reference>
<dbReference type="GO" id="GO:0030170">
    <property type="term" value="F:pyridoxal phosphate binding"/>
    <property type="evidence" value="ECO:0007669"/>
    <property type="project" value="InterPro"/>
</dbReference>
<evidence type="ECO:0000256" key="2">
    <source>
        <dbReference type="ARBA" id="ARBA00022898"/>
    </source>
</evidence>
<dbReference type="Gene3D" id="3.90.1150.10">
    <property type="entry name" value="Aspartate Aminotransferase, domain 1"/>
    <property type="match status" value="1"/>
</dbReference>
<accession>A0A7V8SWX8</accession>